<proteinExistence type="predicted"/>
<protein>
    <submittedName>
        <fullName evidence="2">Uncharacterized protein</fullName>
    </submittedName>
</protein>
<dbReference type="EMBL" id="BMJI01000005">
    <property type="protein sequence ID" value="GGC87750.1"/>
    <property type="molecule type" value="Genomic_DNA"/>
</dbReference>
<feature type="transmembrane region" description="Helical" evidence="1">
    <location>
        <begin position="50"/>
        <end position="69"/>
    </location>
</feature>
<sequence length="225" mass="24777">MSWLEQAARRMALISGSRRRRIAISFGLSIVLGLVLVVVLRATGGADGPWYLLIMVGSYAVLFLCGRILDGMATGRYAGRPLDLPRARMMRDAARYYTRVTSWTSPLTAEEALGRLIERMRVPHVRTQAYDGALWIRMVQTYQVASPADPELPSPAIVEAEVLVFVDDLPRAEHDSHGSPERTAVTVHHQVRRATGLGATMLDDPSRAATMTDHLLIAVRDATGD</sequence>
<dbReference type="Proteomes" id="UP000597761">
    <property type="component" value="Unassembled WGS sequence"/>
</dbReference>
<organism evidence="2 3">
    <name type="scientific">Tersicoccus solisilvae</name>
    <dbReference type="NCBI Taxonomy" id="1882339"/>
    <lineage>
        <taxon>Bacteria</taxon>
        <taxon>Bacillati</taxon>
        <taxon>Actinomycetota</taxon>
        <taxon>Actinomycetes</taxon>
        <taxon>Micrococcales</taxon>
        <taxon>Micrococcaceae</taxon>
        <taxon>Tersicoccus</taxon>
    </lineage>
</organism>
<evidence type="ECO:0000313" key="2">
    <source>
        <dbReference type="EMBL" id="GGC87750.1"/>
    </source>
</evidence>
<keyword evidence="1" id="KW-0812">Transmembrane</keyword>
<evidence type="ECO:0000256" key="1">
    <source>
        <dbReference type="SAM" id="Phobius"/>
    </source>
</evidence>
<keyword evidence="1" id="KW-1133">Transmembrane helix</keyword>
<dbReference type="RefSeq" id="WP_188667551.1">
    <property type="nucleotide sequence ID" value="NZ_BMJI01000005.1"/>
</dbReference>
<evidence type="ECO:0000313" key="3">
    <source>
        <dbReference type="Proteomes" id="UP000597761"/>
    </source>
</evidence>
<accession>A0ABQ1P2P0</accession>
<name>A0ABQ1P2P0_9MICC</name>
<feature type="transmembrane region" description="Helical" evidence="1">
    <location>
        <begin position="21"/>
        <end position="44"/>
    </location>
</feature>
<reference evidence="3" key="1">
    <citation type="journal article" date="2019" name="Int. J. Syst. Evol. Microbiol.">
        <title>The Global Catalogue of Microorganisms (GCM) 10K type strain sequencing project: providing services to taxonomists for standard genome sequencing and annotation.</title>
        <authorList>
            <consortium name="The Broad Institute Genomics Platform"/>
            <consortium name="The Broad Institute Genome Sequencing Center for Infectious Disease"/>
            <person name="Wu L."/>
            <person name="Ma J."/>
        </authorList>
    </citation>
    <scope>NUCLEOTIDE SEQUENCE [LARGE SCALE GENOMIC DNA]</scope>
    <source>
        <strain evidence="3">CGMCC 1.15480</strain>
    </source>
</reference>
<comment type="caution">
    <text evidence="2">The sequence shown here is derived from an EMBL/GenBank/DDBJ whole genome shotgun (WGS) entry which is preliminary data.</text>
</comment>
<keyword evidence="3" id="KW-1185">Reference proteome</keyword>
<keyword evidence="1" id="KW-0472">Membrane</keyword>
<gene>
    <name evidence="2" type="ORF">GCM10011512_13380</name>
</gene>